<feature type="domain" description="Ig-like" evidence="4">
    <location>
        <begin position="25"/>
        <end position="130"/>
    </location>
</feature>
<dbReference type="SMART" id="SM00409">
    <property type="entry name" value="IG"/>
    <property type="match status" value="1"/>
</dbReference>
<dbReference type="SUPFAM" id="SSF48726">
    <property type="entry name" value="Immunoglobulin"/>
    <property type="match status" value="1"/>
</dbReference>
<dbReference type="AlphaFoldDB" id="A0A7J8IV34"/>
<evidence type="ECO:0000313" key="5">
    <source>
        <dbReference type="EMBL" id="KAF6488090.1"/>
    </source>
</evidence>
<dbReference type="InterPro" id="IPR036179">
    <property type="entry name" value="Ig-like_dom_sf"/>
</dbReference>
<dbReference type="EMBL" id="JACASE010000003">
    <property type="protein sequence ID" value="KAF6488090.1"/>
    <property type="molecule type" value="Genomic_DNA"/>
</dbReference>
<evidence type="ECO:0000259" key="4">
    <source>
        <dbReference type="PROSITE" id="PS50835"/>
    </source>
</evidence>
<feature type="chain" id="PRO_5029739427" description="Ig-like domain-containing protein" evidence="3">
    <location>
        <begin position="20"/>
        <end position="147"/>
    </location>
</feature>
<dbReference type="PANTHER" id="PTHR19256">
    <property type="entry name" value="T-CELL RECEPTOR GAMMA CHAIN"/>
    <property type="match status" value="1"/>
</dbReference>
<reference evidence="5 6" key="1">
    <citation type="journal article" date="2020" name="Nature">
        <title>Six reference-quality genomes reveal evolution of bat adaptations.</title>
        <authorList>
            <person name="Jebb D."/>
            <person name="Huang Z."/>
            <person name="Pippel M."/>
            <person name="Hughes G.M."/>
            <person name="Lavrichenko K."/>
            <person name="Devanna P."/>
            <person name="Winkler S."/>
            <person name="Jermiin L.S."/>
            <person name="Skirmuntt E.C."/>
            <person name="Katzourakis A."/>
            <person name="Burkitt-Gray L."/>
            <person name="Ray D.A."/>
            <person name="Sullivan K.A.M."/>
            <person name="Roscito J.G."/>
            <person name="Kirilenko B.M."/>
            <person name="Davalos L.M."/>
            <person name="Corthals A.P."/>
            <person name="Power M.L."/>
            <person name="Jones G."/>
            <person name="Ransome R.D."/>
            <person name="Dechmann D.K.N."/>
            <person name="Locatelli A.G."/>
            <person name="Puechmaille S.J."/>
            <person name="Fedrigo O."/>
            <person name="Jarvis E.D."/>
            <person name="Hiller M."/>
            <person name="Vernes S.C."/>
            <person name="Myers E.W."/>
            <person name="Teeling E.C."/>
        </authorList>
    </citation>
    <scope>NUCLEOTIDE SEQUENCE [LARGE SCALE GENOMIC DNA]</scope>
    <source>
        <strain evidence="5">MRouAeg1</strain>
        <tissue evidence="5">Muscle</tissue>
    </source>
</reference>
<evidence type="ECO:0000256" key="1">
    <source>
        <dbReference type="ARBA" id="ARBA00023170"/>
    </source>
</evidence>
<dbReference type="Proteomes" id="UP000593571">
    <property type="component" value="Unassembled WGS sequence"/>
</dbReference>
<dbReference type="InterPro" id="IPR051117">
    <property type="entry name" value="TRG_var/const_region"/>
</dbReference>
<dbReference type="Pfam" id="PF07686">
    <property type="entry name" value="V-set"/>
    <property type="match status" value="1"/>
</dbReference>
<dbReference type="InterPro" id="IPR013106">
    <property type="entry name" value="Ig_V-set"/>
</dbReference>
<gene>
    <name evidence="5" type="ORF">HJG63_019822</name>
</gene>
<dbReference type="PROSITE" id="PS50835">
    <property type="entry name" value="IG_LIKE"/>
    <property type="match status" value="1"/>
</dbReference>
<keyword evidence="3" id="KW-0732">Signal</keyword>
<dbReference type="FunFam" id="2.60.40.10:FF:002419">
    <property type="entry name" value="T cell receptor delta constant"/>
    <property type="match status" value="1"/>
</dbReference>
<dbReference type="SMART" id="SM00406">
    <property type="entry name" value="IGv"/>
    <property type="match status" value="1"/>
</dbReference>
<protein>
    <recommendedName>
        <fullName evidence="4">Ig-like domain-containing protein</fullName>
    </recommendedName>
</protein>
<evidence type="ECO:0000256" key="2">
    <source>
        <dbReference type="ARBA" id="ARBA00023319"/>
    </source>
</evidence>
<keyword evidence="1" id="KW-0675">Receptor</keyword>
<comment type="caution">
    <text evidence="5">The sequence shown here is derived from an EMBL/GenBank/DDBJ whole genome shotgun (WGS) entry which is preliminary data.</text>
</comment>
<name>A0A7J8IV34_ROUAE</name>
<evidence type="ECO:0000313" key="6">
    <source>
        <dbReference type="Proteomes" id="UP000593571"/>
    </source>
</evidence>
<feature type="signal peptide" evidence="3">
    <location>
        <begin position="1"/>
        <end position="19"/>
    </location>
</feature>
<proteinExistence type="predicted"/>
<accession>A0A7J8IV34</accession>
<dbReference type="Gene3D" id="2.60.40.10">
    <property type="entry name" value="Immunoglobulins"/>
    <property type="match status" value="1"/>
</dbReference>
<organism evidence="5 6">
    <name type="scientific">Rousettus aegyptiacus</name>
    <name type="common">Egyptian fruit bat</name>
    <name type="synonym">Pteropus aegyptiacus</name>
    <dbReference type="NCBI Taxonomy" id="9407"/>
    <lineage>
        <taxon>Eukaryota</taxon>
        <taxon>Metazoa</taxon>
        <taxon>Chordata</taxon>
        <taxon>Craniata</taxon>
        <taxon>Vertebrata</taxon>
        <taxon>Euteleostomi</taxon>
        <taxon>Mammalia</taxon>
        <taxon>Eutheria</taxon>
        <taxon>Laurasiatheria</taxon>
        <taxon>Chiroptera</taxon>
        <taxon>Yinpterochiroptera</taxon>
        <taxon>Pteropodoidea</taxon>
        <taxon>Pteropodidae</taxon>
        <taxon>Rousettinae</taxon>
        <taxon>Rousettus</taxon>
    </lineage>
</organism>
<sequence length="147" mass="16646">MQRICSLIHLTLLWAGAMSVHVLVPQDQVVTVSMGESVTFRCSMKGDSITKFYFSWYRKTQGNTMTFIHREENIYGPGFQDRFQGKTDILNNQAILEVLKVSEGDEGSYYCASDKHPAAGPLLSSSKTIEIYTGQLFQQNHNFLLNK</sequence>
<dbReference type="InterPro" id="IPR007110">
    <property type="entry name" value="Ig-like_dom"/>
</dbReference>
<evidence type="ECO:0000256" key="3">
    <source>
        <dbReference type="SAM" id="SignalP"/>
    </source>
</evidence>
<dbReference type="InterPro" id="IPR013783">
    <property type="entry name" value="Ig-like_fold"/>
</dbReference>
<dbReference type="InterPro" id="IPR003599">
    <property type="entry name" value="Ig_sub"/>
</dbReference>
<keyword evidence="2" id="KW-0393">Immunoglobulin domain</keyword>
<keyword evidence="6" id="KW-1185">Reference proteome</keyword>
<dbReference type="PANTHER" id="PTHR19256:SF44">
    <property type="entry name" value="T CELL RECEPTOR GAMMA VARIABLE 9"/>
    <property type="match status" value="1"/>
</dbReference>